<comment type="caution">
    <text evidence="3">The sequence shown here is derived from an EMBL/GenBank/DDBJ whole genome shotgun (WGS) entry which is preliminary data.</text>
</comment>
<dbReference type="AlphaFoldDB" id="A0A835XP74"/>
<organism evidence="3 4">
    <name type="scientific">Edaphochlamys debaryana</name>
    <dbReference type="NCBI Taxonomy" id="47281"/>
    <lineage>
        <taxon>Eukaryota</taxon>
        <taxon>Viridiplantae</taxon>
        <taxon>Chlorophyta</taxon>
        <taxon>core chlorophytes</taxon>
        <taxon>Chlorophyceae</taxon>
        <taxon>CS clade</taxon>
        <taxon>Chlamydomonadales</taxon>
        <taxon>Chlamydomonadales incertae sedis</taxon>
        <taxon>Edaphochlamys</taxon>
    </lineage>
</organism>
<dbReference type="OrthoDB" id="545311at2759"/>
<sequence length="474" mass="49457">MALHSAKWAPGGQLLGARKCSSLPHGTGRVWRLRRPGFDPVPRPLVARAQQGPDPTPAPSSPPKADGPASSSDGAPTSSPNLSSLQQQLPKDLNEGITDNTLSALDLATATSFIEKIAGAVIMYGITVLLSMLSGVDSSAQLLWDDGAPLGLGAAAALPAVVFIAALFAPSIDPGLSTADLKTVARVDQEEDATAILPLSGAEGPGGDGPLPEATPEAARRGLWFYQIHVLKPWFPAFSWGSVGFLYAASCAASSAQELLVRGYGGALLTGWYGSLLAGATDATNPIYWAKVFKLVTPDTSRWLAAFSLIALQVALSSSSATRASRFTRVALNKLGRVPSMPGTRGMVVQDVSLTLELGLDASPKLGSQQTVSLELPTAEERVVYGTSLAVSVLLCGCTNCAWAASGSLLGSYTAQVVIDGVVTALQQVKATRLPERELWEAVIAEEEAEEAAAEAEEEAEERARAERNKGIGF</sequence>
<feature type="region of interest" description="Disordered" evidence="1">
    <location>
        <begin position="448"/>
        <end position="474"/>
    </location>
</feature>
<keyword evidence="4" id="KW-1185">Reference proteome</keyword>
<feature type="region of interest" description="Disordered" evidence="1">
    <location>
        <begin position="1"/>
        <end position="87"/>
    </location>
</feature>
<feature type="compositionally biased region" description="Low complexity" evidence="1">
    <location>
        <begin position="76"/>
        <end position="87"/>
    </location>
</feature>
<protein>
    <submittedName>
        <fullName evidence="3">Uncharacterized protein</fullName>
    </submittedName>
</protein>
<gene>
    <name evidence="3" type="ORF">HYH03_017467</name>
</gene>
<evidence type="ECO:0000313" key="3">
    <source>
        <dbReference type="EMBL" id="KAG2483664.1"/>
    </source>
</evidence>
<accession>A0A835XP74</accession>
<keyword evidence="2" id="KW-1133">Transmembrane helix</keyword>
<feature type="transmembrane region" description="Helical" evidence="2">
    <location>
        <begin position="117"/>
        <end position="136"/>
    </location>
</feature>
<reference evidence="3" key="1">
    <citation type="journal article" date="2020" name="bioRxiv">
        <title>Comparative genomics of Chlamydomonas.</title>
        <authorList>
            <person name="Craig R.J."/>
            <person name="Hasan A.R."/>
            <person name="Ness R.W."/>
            <person name="Keightley P.D."/>
        </authorList>
    </citation>
    <scope>NUCLEOTIDE SEQUENCE</scope>
    <source>
        <strain evidence="3">CCAP 11/70</strain>
    </source>
</reference>
<feature type="transmembrane region" description="Helical" evidence="2">
    <location>
        <begin position="148"/>
        <end position="169"/>
    </location>
</feature>
<feature type="compositionally biased region" description="Basic and acidic residues" evidence="1">
    <location>
        <begin position="462"/>
        <end position="474"/>
    </location>
</feature>
<evidence type="ECO:0000313" key="4">
    <source>
        <dbReference type="Proteomes" id="UP000612055"/>
    </source>
</evidence>
<proteinExistence type="predicted"/>
<keyword evidence="2" id="KW-0812">Transmembrane</keyword>
<keyword evidence="2" id="KW-0472">Membrane</keyword>
<evidence type="ECO:0000256" key="2">
    <source>
        <dbReference type="SAM" id="Phobius"/>
    </source>
</evidence>
<name>A0A835XP74_9CHLO</name>
<evidence type="ECO:0000256" key="1">
    <source>
        <dbReference type="SAM" id="MobiDB-lite"/>
    </source>
</evidence>
<dbReference type="EMBL" id="JAEHOE010000169">
    <property type="protein sequence ID" value="KAG2483664.1"/>
    <property type="molecule type" value="Genomic_DNA"/>
</dbReference>
<dbReference type="Proteomes" id="UP000612055">
    <property type="component" value="Unassembled WGS sequence"/>
</dbReference>
<feature type="compositionally biased region" description="Acidic residues" evidence="1">
    <location>
        <begin position="448"/>
        <end position="461"/>
    </location>
</feature>